<dbReference type="Pfam" id="PF01823">
    <property type="entry name" value="MACPF"/>
    <property type="match status" value="1"/>
</dbReference>
<dbReference type="OrthoDB" id="1947068at2"/>
<feature type="domain" description="MACPF" evidence="1">
    <location>
        <begin position="1"/>
        <end position="293"/>
    </location>
</feature>
<keyword evidence="3" id="KW-1185">Reference proteome</keyword>
<dbReference type="PROSITE" id="PS51412">
    <property type="entry name" value="MACPF_2"/>
    <property type="match status" value="1"/>
</dbReference>
<dbReference type="Proteomes" id="UP000199800">
    <property type="component" value="Unassembled WGS sequence"/>
</dbReference>
<name>A0A1I0B273_9FIRM</name>
<dbReference type="AlphaFoldDB" id="A0A1I0B273"/>
<dbReference type="STRING" id="29364.SAMN04487772_106122"/>
<dbReference type="EMBL" id="FOHN01000006">
    <property type="protein sequence ID" value="SET00167.1"/>
    <property type="molecule type" value="Genomic_DNA"/>
</dbReference>
<dbReference type="RefSeq" id="WP_092477307.1">
    <property type="nucleotide sequence ID" value="NZ_FOHN01000006.1"/>
</dbReference>
<accession>A0A1I0B273</accession>
<organism evidence="2 3">
    <name type="scientific">[Clostridium] polysaccharolyticum</name>
    <dbReference type="NCBI Taxonomy" id="29364"/>
    <lineage>
        <taxon>Bacteria</taxon>
        <taxon>Bacillati</taxon>
        <taxon>Bacillota</taxon>
        <taxon>Clostridia</taxon>
        <taxon>Lachnospirales</taxon>
        <taxon>Lachnospiraceae</taxon>
    </lineage>
</organism>
<reference evidence="2 3" key="1">
    <citation type="submission" date="2016-10" db="EMBL/GenBank/DDBJ databases">
        <authorList>
            <person name="de Groot N.N."/>
        </authorList>
    </citation>
    <scope>NUCLEOTIDE SEQUENCE [LARGE SCALE GENOMIC DNA]</scope>
    <source>
        <strain evidence="2 3">DSM 1801</strain>
    </source>
</reference>
<protein>
    <submittedName>
        <fullName evidence="2">MAC/Perforin domain-containing protein</fullName>
    </submittedName>
</protein>
<proteinExistence type="predicted"/>
<evidence type="ECO:0000259" key="1">
    <source>
        <dbReference type="PROSITE" id="PS51412"/>
    </source>
</evidence>
<dbReference type="InterPro" id="IPR020864">
    <property type="entry name" value="MACPF"/>
</dbReference>
<evidence type="ECO:0000313" key="2">
    <source>
        <dbReference type="EMBL" id="SET00167.1"/>
    </source>
</evidence>
<gene>
    <name evidence="2" type="ORF">SAMN04487772_106122</name>
</gene>
<evidence type="ECO:0000313" key="3">
    <source>
        <dbReference type="Proteomes" id="UP000199800"/>
    </source>
</evidence>
<sequence>MEKDDFKRYLYYGFDKVENPYAKTQEIKQVPILDKEKITELSGKSWYESLPGINQVDYKIIISQTESELEQRSVAECGSGYQGTESEFWIKQSLDYSQCNFISELYGKVISNCLQAQIVTKLDLEALKKCTTGDFIEAVQKGDMEKVFETYGTHLISHVLIGGRMVIPFCTKKNTQRTVREIKTLAEESYKAFVANENITYSHSQVEFSQFCEYSIWAIGGNVSYLPTQFGKNKEYHKWVESLEFQPALYQVTNCIPIWELVSEEETKKALKKAYFLYLFAYRDPLYMKIDNQIQENKEKMLKI</sequence>